<evidence type="ECO:0000313" key="9">
    <source>
        <dbReference type="Proteomes" id="UP000625527"/>
    </source>
</evidence>
<evidence type="ECO:0000256" key="3">
    <source>
        <dbReference type="ARBA" id="ARBA00022801"/>
    </source>
</evidence>
<protein>
    <submittedName>
        <fullName evidence="8">Family 43 glycosylhydrolase</fullName>
    </submittedName>
</protein>
<dbReference type="Gene3D" id="2.115.10.20">
    <property type="entry name" value="Glycosyl hydrolase domain, family 43"/>
    <property type="match status" value="2"/>
</dbReference>
<proteinExistence type="inferred from homology"/>
<dbReference type="Proteomes" id="UP000625527">
    <property type="component" value="Unassembled WGS sequence"/>
</dbReference>
<organism evidence="8 9">
    <name type="scientific">Myceligenerans pegani</name>
    <dbReference type="NCBI Taxonomy" id="2776917"/>
    <lineage>
        <taxon>Bacteria</taxon>
        <taxon>Bacillati</taxon>
        <taxon>Actinomycetota</taxon>
        <taxon>Actinomycetes</taxon>
        <taxon>Micrococcales</taxon>
        <taxon>Promicromonosporaceae</taxon>
        <taxon>Myceligenerans</taxon>
    </lineage>
</organism>
<dbReference type="Gene3D" id="2.60.40.1080">
    <property type="match status" value="1"/>
</dbReference>
<comment type="pathway">
    <text evidence="1">Glycan metabolism; L-arabinan degradation.</text>
</comment>
<keyword evidence="9" id="KW-1185">Reference proteome</keyword>
<dbReference type="PANTHER" id="PTHR43301">
    <property type="entry name" value="ARABINAN ENDO-1,5-ALPHA-L-ARABINOSIDASE"/>
    <property type="match status" value="1"/>
</dbReference>
<dbReference type="InterPro" id="IPR003343">
    <property type="entry name" value="Big_2"/>
</dbReference>
<dbReference type="InterPro" id="IPR008964">
    <property type="entry name" value="Invasin/intimin_cell_adhesion"/>
</dbReference>
<keyword evidence="6" id="KW-0732">Signal</keyword>
<dbReference type="CDD" id="cd08983">
    <property type="entry name" value="GH43_Bt3655-like"/>
    <property type="match status" value="1"/>
</dbReference>
<dbReference type="SUPFAM" id="SSF49899">
    <property type="entry name" value="Concanavalin A-like lectins/glucanases"/>
    <property type="match status" value="1"/>
</dbReference>
<dbReference type="InterPro" id="IPR006710">
    <property type="entry name" value="Glyco_hydro_43"/>
</dbReference>
<gene>
    <name evidence="8" type="ORF">IHE71_07380</name>
</gene>
<dbReference type="Pfam" id="PF13385">
    <property type="entry name" value="Laminin_G_3"/>
    <property type="match status" value="1"/>
</dbReference>
<dbReference type="Gene3D" id="2.60.120.200">
    <property type="match status" value="1"/>
</dbReference>
<comment type="similarity">
    <text evidence="2">Belongs to the glycosyl hydrolase 43 family.</text>
</comment>
<keyword evidence="4" id="KW-0326">Glycosidase</keyword>
<evidence type="ECO:0000256" key="4">
    <source>
        <dbReference type="ARBA" id="ARBA00023295"/>
    </source>
</evidence>
<feature type="signal peptide" evidence="6">
    <location>
        <begin position="1"/>
        <end position="30"/>
    </location>
</feature>
<evidence type="ECO:0000313" key="8">
    <source>
        <dbReference type="EMBL" id="MBE1875526.1"/>
    </source>
</evidence>
<dbReference type="PANTHER" id="PTHR43301:SF3">
    <property type="entry name" value="ARABINAN ENDO-1,5-ALPHA-L-ARABINOSIDASE A-RELATED"/>
    <property type="match status" value="1"/>
</dbReference>
<reference evidence="8 9" key="1">
    <citation type="submission" date="2020-10" db="EMBL/GenBank/DDBJ databases">
        <title>Myceligenerans pegani sp. nov., an endophytic actinomycete isolated from Peganum harmala L. in Xinjiang, China.</title>
        <authorList>
            <person name="Xin L."/>
        </authorList>
    </citation>
    <scope>NUCLEOTIDE SEQUENCE [LARGE SCALE GENOMIC DNA]</scope>
    <source>
        <strain evidence="8 9">TRM65318</strain>
    </source>
</reference>
<dbReference type="InterPro" id="IPR011081">
    <property type="entry name" value="Big_4"/>
</dbReference>
<dbReference type="Pfam" id="PF07532">
    <property type="entry name" value="Big_4"/>
    <property type="match status" value="1"/>
</dbReference>
<dbReference type="Gene3D" id="2.60.40.2340">
    <property type="match status" value="1"/>
</dbReference>
<sequence>MRPRGRERAGRIAAALTGLALFLPATMATAAAGATAATAEGGASSDITAETSRTGAASSDTAGGGEQDATDQEYAGYLFAYFAGEGYADGEQIYFGLSEGDDPLHYQDLNDNEPVLTSDVGELGVRDPFIIRSPLDGTFYMIATDLKIHGGGGWDNAQRHGSRSIVVWESTDLINWSDERLVEVSPPEAGNTWAPEAYWDEDLGKFVVFWASKLYAEDDPGHTGSSYNRMMYATTTDFTTFSEPEIWVDPGYSVIDSTVARADDGTYYRFTKDERNNTSSTPCSKFILAERATELTSTDWDFVTECIGKANSLGPGINQGEGPTIFRSNSSDEWYLFVDEFGGRGYVPFVADSLDAAEWRMADDYRMPSRPRHGTVLPVTAEEYDRVLRHYQPDAYVESVEPVEVTIQARREPVLPDEVTVTYADGSTGTEKVTWDDVDPSAYARPRTTFEVSGTLRAGVTAKARAVVTVQARRIPVTSLTVAPEQVELWRGTERALEATVEPANASDRRLRWYSADPSVATVSDDGVVRAVAPGTTTVTVRNRGHFRASTEVTVTADPPGVVAHYPLDATSGTEAANAAPDSAFGPATLVGGAEPTADGVVLDGVDDHVDLPDHLLAGITDVTVALDVLVDPSQRTPYFVYGLGNSGETWGDGYLFTTGDSYRSSITLGNWSGEQTVSKGSGLERGVWKNIAYTLQGTTAVLYEDGVEVARQEGVTIDPRDIGDGETVANYIGRSLYSGDRYLHGSVRDFRLYDRALSADEVAYLGTDHTAVRGAELDELRTGAVVHGASSTVTLPVEPGTDVTALAPVLDVSEQATVSPANGSVRDFSSPVTYTVTGPDGESREWTVRAVEMRSPVLPGLWADPNIAQFGDTFYLYATTDGFPGWGGKEFYVWTSSNLVDWERSAEPILTLDGANGDVPWATGNAWAPTIAERDGKYYFYFSGHHPELNRKTIGVAVADSPTGPFTAEPEAMITNDEPVTTGQAIDPAWFRDPQTGKHYLFWGNGGPLYAELSDDMLSVDEGTIARIEGLPDFREGLFVNYRDGMYHLTYSIDDTGSQNYRVGYATSSSIDGPWTYQGLLLEKDPSFGIVGTGHSSILNVTGTDDWYIAYHRHAIPDGDGTHRETTIDRIEVGDDGLFRPVVPTLGGVEPR</sequence>
<feature type="chain" id="PRO_5047092234" evidence="6">
    <location>
        <begin position="31"/>
        <end position="1153"/>
    </location>
</feature>
<dbReference type="RefSeq" id="WP_192862095.1">
    <property type="nucleotide sequence ID" value="NZ_JADAQT010000065.1"/>
</dbReference>
<dbReference type="SUPFAM" id="SSF49373">
    <property type="entry name" value="Invasin/intimin cell-adhesion fragments"/>
    <property type="match status" value="1"/>
</dbReference>
<evidence type="ECO:0000256" key="6">
    <source>
        <dbReference type="SAM" id="SignalP"/>
    </source>
</evidence>
<dbReference type="InterPro" id="IPR023296">
    <property type="entry name" value="Glyco_hydro_beta-prop_sf"/>
</dbReference>
<feature type="region of interest" description="Disordered" evidence="5">
    <location>
        <begin position="39"/>
        <end position="68"/>
    </location>
</feature>
<feature type="domain" description="BIG2" evidence="7">
    <location>
        <begin position="476"/>
        <end position="552"/>
    </location>
</feature>
<dbReference type="InterPro" id="IPR013320">
    <property type="entry name" value="ConA-like_dom_sf"/>
</dbReference>
<dbReference type="Pfam" id="PF02368">
    <property type="entry name" value="Big_2"/>
    <property type="match status" value="1"/>
</dbReference>
<evidence type="ECO:0000259" key="7">
    <source>
        <dbReference type="SMART" id="SM00635"/>
    </source>
</evidence>
<accession>A0ABR9MX06</accession>
<dbReference type="SUPFAM" id="SSF75005">
    <property type="entry name" value="Arabinanase/levansucrase/invertase"/>
    <property type="match status" value="2"/>
</dbReference>
<comment type="caution">
    <text evidence="8">The sequence shown here is derived from an EMBL/GenBank/DDBJ whole genome shotgun (WGS) entry which is preliminary data.</text>
</comment>
<dbReference type="Pfam" id="PF04616">
    <property type="entry name" value="Glyco_hydro_43"/>
    <property type="match status" value="2"/>
</dbReference>
<dbReference type="CDD" id="cd18828">
    <property type="entry name" value="GH43_BT3675-like"/>
    <property type="match status" value="1"/>
</dbReference>
<evidence type="ECO:0000256" key="5">
    <source>
        <dbReference type="SAM" id="MobiDB-lite"/>
    </source>
</evidence>
<keyword evidence="3" id="KW-0378">Hydrolase</keyword>
<evidence type="ECO:0000256" key="2">
    <source>
        <dbReference type="ARBA" id="ARBA00009865"/>
    </source>
</evidence>
<dbReference type="SMART" id="SM00635">
    <property type="entry name" value="BID_2"/>
    <property type="match status" value="1"/>
</dbReference>
<feature type="compositionally biased region" description="Low complexity" evidence="5">
    <location>
        <begin position="51"/>
        <end position="61"/>
    </location>
</feature>
<evidence type="ECO:0000256" key="1">
    <source>
        <dbReference type="ARBA" id="ARBA00004834"/>
    </source>
</evidence>
<dbReference type="EMBL" id="JADAQT010000065">
    <property type="protein sequence ID" value="MBE1875526.1"/>
    <property type="molecule type" value="Genomic_DNA"/>
</dbReference>
<name>A0ABR9MX06_9MICO</name>
<dbReference type="InterPro" id="IPR050727">
    <property type="entry name" value="GH43_arabinanases"/>
</dbReference>